<evidence type="ECO:0000256" key="1">
    <source>
        <dbReference type="ARBA" id="ARBA00022723"/>
    </source>
</evidence>
<keyword evidence="1" id="KW-0479">Metal-binding</keyword>
<sequence>MSQPIKGRGSAQNPKNRFLKTNLEYEIDSETGQLKKPKTQLLKDHTANVISKNQSPDIPFDVGLNPYRGCEHGCVYCYARPTHEFLGMSAGLDFESKIVVKYNAPELLKKSLADQNWKPQTLVMSGVTDPYQPIEKELEITRRCVRILADCLHPLGIITKNYLVTRDIDYLKELAEIGAVRVTISLTSLRPEITNVMEPRTSRPARRLKAIEELTQAGIPVNVNIAPIIPGLTDDEIVPMMEAAASADASSMAYTIVRLPYGVKDLFSKWLEDHFPDRKEKVLNRIKSLKDGQLNRSEFGERFQTVGPYSSQIKQLIHIHKKRLGLDQPVPPLNTSEFKRPSNGQMNLF</sequence>
<dbReference type="CDD" id="cd01335">
    <property type="entry name" value="Radical_SAM"/>
    <property type="match status" value="1"/>
</dbReference>
<evidence type="ECO:0000256" key="2">
    <source>
        <dbReference type="ARBA" id="ARBA00023004"/>
    </source>
</evidence>
<dbReference type="PROSITE" id="PS51918">
    <property type="entry name" value="RADICAL_SAM"/>
    <property type="match status" value="1"/>
</dbReference>
<gene>
    <name evidence="6" type="ORF">CWD77_13200</name>
</gene>
<dbReference type="SMART" id="SM00729">
    <property type="entry name" value="Elp3"/>
    <property type="match status" value="1"/>
</dbReference>
<dbReference type="Gene3D" id="3.80.30.30">
    <property type="match status" value="1"/>
</dbReference>
<keyword evidence="7" id="KW-1185">Reference proteome</keyword>
<dbReference type="NCBIfam" id="NF033668">
    <property type="entry name" value="rSAM_PA0069"/>
    <property type="match status" value="1"/>
</dbReference>
<evidence type="ECO:0000259" key="5">
    <source>
        <dbReference type="PROSITE" id="PS51918"/>
    </source>
</evidence>
<dbReference type="GO" id="GO:0051536">
    <property type="term" value="F:iron-sulfur cluster binding"/>
    <property type="evidence" value="ECO:0007669"/>
    <property type="project" value="UniProtKB-KW"/>
</dbReference>
<dbReference type="InterPro" id="IPR007197">
    <property type="entry name" value="rSAM"/>
</dbReference>
<dbReference type="AlphaFoldDB" id="A0A2N0VF59"/>
<evidence type="ECO:0000256" key="4">
    <source>
        <dbReference type="SAM" id="MobiDB-lite"/>
    </source>
</evidence>
<dbReference type="InterPro" id="IPR006638">
    <property type="entry name" value="Elp3/MiaA/NifB-like_rSAM"/>
</dbReference>
<dbReference type="Proteomes" id="UP000233398">
    <property type="component" value="Unassembled WGS sequence"/>
</dbReference>
<keyword evidence="3" id="KW-0411">Iron-sulfur</keyword>
<dbReference type="GO" id="GO:0046872">
    <property type="term" value="F:metal ion binding"/>
    <property type="evidence" value="ECO:0007669"/>
    <property type="project" value="UniProtKB-KW"/>
</dbReference>
<dbReference type="PANTHER" id="PTHR43432">
    <property type="entry name" value="SLR0285 PROTEIN"/>
    <property type="match status" value="1"/>
</dbReference>
<feature type="domain" description="Radical SAM core" evidence="5">
    <location>
        <begin position="56"/>
        <end position="293"/>
    </location>
</feature>
<dbReference type="RefSeq" id="WP_101074055.1">
    <property type="nucleotide sequence ID" value="NZ_PISP01000005.1"/>
</dbReference>
<dbReference type="InterPro" id="IPR058240">
    <property type="entry name" value="rSAM_sf"/>
</dbReference>
<reference evidence="6 7" key="1">
    <citation type="submission" date="2017-11" db="EMBL/GenBank/DDBJ databases">
        <title>Rhodohalobacter 15182 sp. nov., isolated from a salt lake.</title>
        <authorList>
            <person name="Han S."/>
        </authorList>
    </citation>
    <scope>NUCLEOTIDE SEQUENCE [LARGE SCALE GENOMIC DNA]</scope>
    <source>
        <strain evidence="6 7">15182</strain>
    </source>
</reference>
<feature type="region of interest" description="Disordered" evidence="4">
    <location>
        <begin position="328"/>
        <end position="349"/>
    </location>
</feature>
<dbReference type="Pfam" id="PF04055">
    <property type="entry name" value="Radical_SAM"/>
    <property type="match status" value="1"/>
</dbReference>
<dbReference type="GO" id="GO:0003824">
    <property type="term" value="F:catalytic activity"/>
    <property type="evidence" value="ECO:0007669"/>
    <property type="project" value="InterPro"/>
</dbReference>
<evidence type="ECO:0000256" key="3">
    <source>
        <dbReference type="ARBA" id="ARBA00023014"/>
    </source>
</evidence>
<evidence type="ECO:0000313" key="6">
    <source>
        <dbReference type="EMBL" id="PKD42805.1"/>
    </source>
</evidence>
<proteinExistence type="predicted"/>
<dbReference type="SUPFAM" id="SSF102114">
    <property type="entry name" value="Radical SAM enzymes"/>
    <property type="match status" value="1"/>
</dbReference>
<accession>A0A2N0VF59</accession>
<dbReference type="InterPro" id="IPR040086">
    <property type="entry name" value="MJ0683-like"/>
</dbReference>
<dbReference type="EMBL" id="PISP01000005">
    <property type="protein sequence ID" value="PKD42805.1"/>
    <property type="molecule type" value="Genomic_DNA"/>
</dbReference>
<evidence type="ECO:0000313" key="7">
    <source>
        <dbReference type="Proteomes" id="UP000233398"/>
    </source>
</evidence>
<protein>
    <submittedName>
        <fullName evidence="6">Radical SAM protein</fullName>
    </submittedName>
</protein>
<keyword evidence="2" id="KW-0408">Iron</keyword>
<comment type="caution">
    <text evidence="6">The sequence shown here is derived from an EMBL/GenBank/DDBJ whole genome shotgun (WGS) entry which is preliminary data.</text>
</comment>
<organism evidence="6 7">
    <name type="scientific">Rhodohalobacter barkolensis</name>
    <dbReference type="NCBI Taxonomy" id="2053187"/>
    <lineage>
        <taxon>Bacteria</taxon>
        <taxon>Pseudomonadati</taxon>
        <taxon>Balneolota</taxon>
        <taxon>Balneolia</taxon>
        <taxon>Balneolales</taxon>
        <taxon>Balneolaceae</taxon>
        <taxon>Rhodohalobacter</taxon>
    </lineage>
</organism>
<dbReference type="SFLD" id="SFLDG01084">
    <property type="entry name" value="Uncharacterised_Radical_SAM_Su"/>
    <property type="match status" value="1"/>
</dbReference>
<dbReference type="PANTHER" id="PTHR43432:SF3">
    <property type="entry name" value="SLR0285 PROTEIN"/>
    <property type="match status" value="1"/>
</dbReference>
<dbReference type="SFLD" id="SFLDS00029">
    <property type="entry name" value="Radical_SAM"/>
    <property type="match status" value="1"/>
</dbReference>
<name>A0A2N0VF59_9BACT</name>
<dbReference type="OrthoDB" id="9785699at2"/>